<dbReference type="SMART" id="SM00110">
    <property type="entry name" value="C1Q"/>
    <property type="match status" value="1"/>
</dbReference>
<dbReference type="EMBL" id="KL250949">
    <property type="protein sequence ID" value="KGB37944.1"/>
    <property type="molecule type" value="Genomic_DNA"/>
</dbReference>
<dbReference type="PANTHER" id="PTHR22923:SF116">
    <property type="entry name" value="C1Q DOMAIN-CONTAINING PROTEIN"/>
    <property type="match status" value="1"/>
</dbReference>
<sequence length="194" mass="22227">MIADGIELFLIRYINLTKLQLSRLHNQLQTVQNRIAFFAGLEFNVVEKPLDENPKLIMNKVITNLGNAYNPITGEFIAPVNGIYILFLAISAQGKSRVWFVNGIELDKDHECRVNTYVTAVVRLMHNEKQIFDVWSESSPWATATNQGILQMYKGDRAWLAIRDGAYFLHGYMYSTFSGYLLFDINNNETIDIP</sequence>
<comment type="subcellular location">
    <subcellularLocation>
        <location evidence="1">Secreted</location>
    </subcellularLocation>
</comment>
<evidence type="ECO:0000256" key="1">
    <source>
        <dbReference type="ARBA" id="ARBA00004613"/>
    </source>
</evidence>
<evidence type="ECO:0000259" key="4">
    <source>
        <dbReference type="PROSITE" id="PS50871"/>
    </source>
</evidence>
<dbReference type="InterPro" id="IPR050822">
    <property type="entry name" value="Cerebellin_Synaptic_Org"/>
</dbReference>
<gene>
    <name evidence="5" type="ORF">MS3_06310</name>
</gene>
<dbReference type="GO" id="GO:0005576">
    <property type="term" value="C:extracellular region"/>
    <property type="evidence" value="ECO:0007669"/>
    <property type="project" value="UniProtKB-SubCell"/>
</dbReference>
<evidence type="ECO:0000313" key="5">
    <source>
        <dbReference type="EMBL" id="KGB37944.1"/>
    </source>
</evidence>
<dbReference type="STRING" id="6185.A0A094ZXN3"/>
<accession>A0A094ZXN3</accession>
<organism evidence="5">
    <name type="scientific">Schistosoma haematobium</name>
    <name type="common">Blood fluke</name>
    <dbReference type="NCBI Taxonomy" id="6185"/>
    <lineage>
        <taxon>Eukaryota</taxon>
        <taxon>Metazoa</taxon>
        <taxon>Spiralia</taxon>
        <taxon>Lophotrochozoa</taxon>
        <taxon>Platyhelminthes</taxon>
        <taxon>Trematoda</taxon>
        <taxon>Digenea</taxon>
        <taxon>Strigeidida</taxon>
        <taxon>Schistosomatoidea</taxon>
        <taxon>Schistosomatidae</taxon>
        <taxon>Schistosoma</taxon>
    </lineage>
</organism>
<feature type="domain" description="C1q" evidence="4">
    <location>
        <begin position="30"/>
        <end position="188"/>
    </location>
</feature>
<protein>
    <submittedName>
        <fullName evidence="5">Caprin-2</fullName>
    </submittedName>
</protein>
<dbReference type="Pfam" id="PF00386">
    <property type="entry name" value="C1q"/>
    <property type="match status" value="2"/>
</dbReference>
<dbReference type="PANTHER" id="PTHR22923">
    <property type="entry name" value="CEREBELLIN-RELATED"/>
    <property type="match status" value="1"/>
</dbReference>
<dbReference type="InterPro" id="IPR001073">
    <property type="entry name" value="C1q_dom"/>
</dbReference>
<dbReference type="Gene3D" id="2.60.120.40">
    <property type="match status" value="1"/>
</dbReference>
<keyword evidence="3" id="KW-0732">Signal</keyword>
<name>A0A094ZXN3_SCHHA</name>
<dbReference type="AlphaFoldDB" id="A0A094ZXN3"/>
<evidence type="ECO:0000256" key="3">
    <source>
        <dbReference type="ARBA" id="ARBA00022729"/>
    </source>
</evidence>
<keyword evidence="2" id="KW-0964">Secreted</keyword>
<proteinExistence type="predicted"/>
<reference evidence="5" key="1">
    <citation type="journal article" date="2012" name="Nat. Genet.">
        <title>Whole-genome sequence of Schistosoma haematobium.</title>
        <authorList>
            <person name="Young N.D."/>
            <person name="Jex A.R."/>
            <person name="Li B."/>
            <person name="Liu S."/>
            <person name="Yang L."/>
            <person name="Xiong Z."/>
            <person name="Li Y."/>
            <person name="Cantacessi C."/>
            <person name="Hall R.S."/>
            <person name="Xu X."/>
            <person name="Chen F."/>
            <person name="Wu X."/>
            <person name="Zerlotini A."/>
            <person name="Oliveira G."/>
            <person name="Hofmann A."/>
            <person name="Zhang G."/>
            <person name="Fang X."/>
            <person name="Kang Y."/>
            <person name="Campbell B.E."/>
            <person name="Loukas A."/>
            <person name="Ranganathan S."/>
            <person name="Rollinson D."/>
            <person name="Rinaldi G."/>
            <person name="Brindley P.J."/>
            <person name="Yang H."/>
            <person name="Wang J."/>
            <person name="Wang J."/>
            <person name="Gasser R.B."/>
        </authorList>
    </citation>
    <scope>NUCLEOTIDE SEQUENCE [LARGE SCALE GENOMIC DNA]</scope>
</reference>
<dbReference type="SUPFAM" id="SSF49842">
    <property type="entry name" value="TNF-like"/>
    <property type="match status" value="1"/>
</dbReference>
<dbReference type="InterPro" id="IPR008983">
    <property type="entry name" value="Tumour_necrosis_fac-like_dom"/>
</dbReference>
<dbReference type="PROSITE" id="PS50871">
    <property type="entry name" value="C1Q"/>
    <property type="match status" value="1"/>
</dbReference>
<evidence type="ECO:0000256" key="2">
    <source>
        <dbReference type="ARBA" id="ARBA00022525"/>
    </source>
</evidence>